<sequence length="380" mass="39667">MKIAIPSEVDAGESRISATPDTVKKLVGLGASVEVASGAGLRSGITDADYEAAGAAVVPTNADALREAAIVLKVRRPGPEELRDYAPDAIVIAIMDPYGHQEALGALAAARVSAFAMELMPRITRAQVMDVLSSQANLAGYRAVIDAAAEFSRAFPMMMTAAGTVPAAKVFVMGAGVAGLQAIATARRLGAVVTATDVRPAAKEQVSSLGAKFVAVEDEEFKQAETAAGYAKPMSAEYQQKQAALVADHIRKQDIVITTALIPGRPAPRLVSAAMVESMRPGSILVDLAVERGGNVEGARPGEVVTTANGVRIVGHLNVAGRLAASASTLYARNLLAFVETLIDAKTRTLAPNWDDELVKATLLTRHGAVVHPNFQPQMD</sequence>
<dbReference type="InterPro" id="IPR008143">
    <property type="entry name" value="Ala_DH/PNT_CS2"/>
</dbReference>
<dbReference type="PROSITE" id="PS00837">
    <property type="entry name" value="ALADH_PNT_2"/>
    <property type="match status" value="1"/>
</dbReference>
<dbReference type="Pfam" id="PF05222">
    <property type="entry name" value="AlaDh_PNT_N"/>
    <property type="match status" value="1"/>
</dbReference>
<dbReference type="CDD" id="cd05304">
    <property type="entry name" value="Rubrum_tdh"/>
    <property type="match status" value="1"/>
</dbReference>
<dbReference type="InterPro" id="IPR007886">
    <property type="entry name" value="AlaDH/PNT_N"/>
</dbReference>
<dbReference type="NCBIfam" id="NF006942">
    <property type="entry name" value="PRK09424.1"/>
    <property type="match status" value="1"/>
</dbReference>
<keyword evidence="7" id="KW-0520">NAD</keyword>
<evidence type="ECO:0000256" key="7">
    <source>
        <dbReference type="ARBA" id="ARBA00023027"/>
    </source>
</evidence>
<evidence type="ECO:0000256" key="2">
    <source>
        <dbReference type="ARBA" id="ARBA00005689"/>
    </source>
</evidence>
<comment type="caution">
    <text evidence="11">The sequence shown here is derived from an EMBL/GenBank/DDBJ whole genome shotgun (WGS) entry which is preliminary data.</text>
</comment>
<dbReference type="PANTHER" id="PTHR10160:SF19">
    <property type="entry name" value="PROTON-TRANSLOCATING NAD(P)(+) TRANSHYDROGENASE"/>
    <property type="match status" value="1"/>
</dbReference>
<dbReference type="Proteomes" id="UP001237448">
    <property type="component" value="Unassembled WGS sequence"/>
</dbReference>
<comment type="similarity">
    <text evidence="2">Belongs to the AlaDH/PNT family.</text>
</comment>
<evidence type="ECO:0000256" key="1">
    <source>
        <dbReference type="ARBA" id="ARBA00003943"/>
    </source>
</evidence>
<feature type="domain" description="Alanine dehydrogenase/pyridine nucleotide transhydrogenase N-terminal" evidence="10">
    <location>
        <begin position="4"/>
        <end position="139"/>
    </location>
</feature>
<evidence type="ECO:0000313" key="11">
    <source>
        <dbReference type="EMBL" id="MDQ0396361.1"/>
    </source>
</evidence>
<dbReference type="InterPro" id="IPR007698">
    <property type="entry name" value="AlaDH/PNT_NAD(H)-bd"/>
</dbReference>
<evidence type="ECO:0000259" key="9">
    <source>
        <dbReference type="SMART" id="SM01002"/>
    </source>
</evidence>
<evidence type="ECO:0000256" key="3">
    <source>
        <dbReference type="ARBA" id="ARBA00012943"/>
    </source>
</evidence>
<keyword evidence="6" id="KW-1278">Translocase</keyword>
<dbReference type="SUPFAM" id="SSF52283">
    <property type="entry name" value="Formate/glycerate dehydrogenase catalytic domain-like"/>
    <property type="match status" value="1"/>
</dbReference>
<reference evidence="11 12" key="1">
    <citation type="submission" date="2023-07" db="EMBL/GenBank/DDBJ databases">
        <title>Genomic Encyclopedia of Type Strains, Phase IV (KMG-IV): sequencing the most valuable type-strain genomes for metagenomic binning, comparative biology and taxonomic classification.</title>
        <authorList>
            <person name="Goeker M."/>
        </authorList>
    </citation>
    <scope>NUCLEOTIDE SEQUENCE [LARGE SCALE GENOMIC DNA]</scope>
    <source>
        <strain evidence="11 12">DSM 5896</strain>
    </source>
</reference>
<dbReference type="PANTHER" id="PTHR10160">
    <property type="entry name" value="NAD(P) TRANSHYDROGENASE"/>
    <property type="match status" value="1"/>
</dbReference>
<keyword evidence="12" id="KW-1185">Reference proteome</keyword>
<evidence type="ECO:0000313" key="12">
    <source>
        <dbReference type="Proteomes" id="UP001237448"/>
    </source>
</evidence>
<keyword evidence="5" id="KW-0521">NADP</keyword>
<dbReference type="SMART" id="SM01002">
    <property type="entry name" value="AlaDh_PNT_C"/>
    <property type="match status" value="1"/>
</dbReference>
<name>A0ABU0FPH3_9HYPH</name>
<organism evidence="11 12">
    <name type="scientific">Labrys monachus</name>
    <dbReference type="NCBI Taxonomy" id="217067"/>
    <lineage>
        <taxon>Bacteria</taxon>
        <taxon>Pseudomonadati</taxon>
        <taxon>Pseudomonadota</taxon>
        <taxon>Alphaproteobacteria</taxon>
        <taxon>Hyphomicrobiales</taxon>
        <taxon>Xanthobacteraceae</taxon>
        <taxon>Labrys</taxon>
    </lineage>
</organism>
<proteinExistence type="inferred from homology"/>
<evidence type="ECO:0000259" key="10">
    <source>
        <dbReference type="SMART" id="SM01003"/>
    </source>
</evidence>
<comment type="function">
    <text evidence="1">The transhydrogenation between NADH and NADP is coupled to respiration and ATP hydrolysis and functions as a proton pump across the membrane.</text>
</comment>
<evidence type="ECO:0000256" key="6">
    <source>
        <dbReference type="ARBA" id="ARBA00022967"/>
    </source>
</evidence>
<dbReference type="Pfam" id="PF01262">
    <property type="entry name" value="AlaDh_PNT_C"/>
    <property type="match status" value="1"/>
</dbReference>
<accession>A0ABU0FPH3</accession>
<keyword evidence="4" id="KW-0547">Nucleotide-binding</keyword>
<dbReference type="SUPFAM" id="SSF51735">
    <property type="entry name" value="NAD(P)-binding Rossmann-fold domains"/>
    <property type="match status" value="1"/>
</dbReference>
<dbReference type="InterPro" id="IPR036291">
    <property type="entry name" value="NAD(P)-bd_dom_sf"/>
</dbReference>
<dbReference type="EMBL" id="JAUSVK010000001">
    <property type="protein sequence ID" value="MDQ0396361.1"/>
    <property type="molecule type" value="Genomic_DNA"/>
</dbReference>
<evidence type="ECO:0000256" key="4">
    <source>
        <dbReference type="ARBA" id="ARBA00022741"/>
    </source>
</evidence>
<feature type="domain" description="Alanine dehydrogenase/pyridine nucleotide transhydrogenase NAD(H)-binding" evidence="9">
    <location>
        <begin position="148"/>
        <end position="315"/>
    </location>
</feature>
<keyword evidence="11" id="KW-0560">Oxidoreductase</keyword>
<comment type="catalytic activity">
    <reaction evidence="8">
        <text>NAD(+) + NADPH + H(+)(in) = NADH + NADP(+) + H(+)(out)</text>
        <dbReference type="Rhea" id="RHEA:47992"/>
        <dbReference type="ChEBI" id="CHEBI:15378"/>
        <dbReference type="ChEBI" id="CHEBI:57540"/>
        <dbReference type="ChEBI" id="CHEBI:57783"/>
        <dbReference type="ChEBI" id="CHEBI:57945"/>
        <dbReference type="ChEBI" id="CHEBI:58349"/>
        <dbReference type="EC" id="7.1.1.1"/>
    </reaction>
</comment>
<dbReference type="GO" id="GO:0016491">
    <property type="term" value="F:oxidoreductase activity"/>
    <property type="evidence" value="ECO:0007669"/>
    <property type="project" value="UniProtKB-KW"/>
</dbReference>
<dbReference type="EC" id="7.1.1.1" evidence="3"/>
<evidence type="ECO:0000256" key="8">
    <source>
        <dbReference type="ARBA" id="ARBA00048202"/>
    </source>
</evidence>
<dbReference type="SMART" id="SM01003">
    <property type="entry name" value="AlaDh_PNT_N"/>
    <property type="match status" value="1"/>
</dbReference>
<protein>
    <recommendedName>
        <fullName evidence="3">proton-translocating NAD(P)(+) transhydrogenase</fullName>
        <ecNumber evidence="3">7.1.1.1</ecNumber>
    </recommendedName>
</protein>
<dbReference type="RefSeq" id="WP_307436511.1">
    <property type="nucleotide sequence ID" value="NZ_JAUSVK010000001.1"/>
</dbReference>
<evidence type="ECO:0000256" key="5">
    <source>
        <dbReference type="ARBA" id="ARBA00022857"/>
    </source>
</evidence>
<dbReference type="Gene3D" id="3.40.50.720">
    <property type="entry name" value="NAD(P)-binding Rossmann-like Domain"/>
    <property type="match status" value="2"/>
</dbReference>
<gene>
    <name evidence="11" type="ORF">J3R73_006153</name>
</gene>